<dbReference type="Pfam" id="PF09339">
    <property type="entry name" value="HTH_IclR"/>
    <property type="match status" value="1"/>
</dbReference>
<dbReference type="Gene3D" id="1.10.10.10">
    <property type="entry name" value="Winged helix-like DNA-binding domain superfamily/Winged helix DNA-binding domain"/>
    <property type="match status" value="1"/>
</dbReference>
<dbReference type="InterPro" id="IPR014757">
    <property type="entry name" value="Tscrpt_reg_IclR_C"/>
</dbReference>
<evidence type="ECO:0000259" key="5">
    <source>
        <dbReference type="PROSITE" id="PS51077"/>
    </source>
</evidence>
<dbReference type="InterPro" id="IPR011991">
    <property type="entry name" value="ArsR-like_HTH"/>
</dbReference>
<feature type="domain" description="IclR-ED" evidence="6">
    <location>
        <begin position="67"/>
        <end position="251"/>
    </location>
</feature>
<evidence type="ECO:0000259" key="6">
    <source>
        <dbReference type="PROSITE" id="PS51078"/>
    </source>
</evidence>
<dbReference type="InterPro" id="IPR036388">
    <property type="entry name" value="WH-like_DNA-bd_sf"/>
</dbReference>
<evidence type="ECO:0000256" key="2">
    <source>
        <dbReference type="ARBA" id="ARBA00023125"/>
    </source>
</evidence>
<sequence length="252" mass="27706">MNDGPRVKTTQTSFRIIEAVRDNRGAGVSELARTVDLSKSTVHKHVQTLLDIGYLVREDDAYYLSNRFLNLGNRARERLPLEPARNVVNDLAETTGHVTNLMAYENGRGVYVLRVEPEGADLGDSFTEGDVAPLHATAGGKAILAFFPKEKRTEILDSVGLSAHTEKTITDRQELERNLRSIRDQHIAFDREEFLAGHQCVASPVVNQDGMPIAAVSVTGNVQHMSGKRLEEDVTGLVTSAAKSIETELLSQ</sequence>
<evidence type="ECO:0000313" key="8">
    <source>
        <dbReference type="Proteomes" id="UP001268864"/>
    </source>
</evidence>
<dbReference type="RefSeq" id="WP_310898535.1">
    <property type="nucleotide sequence ID" value="NZ_JAMQOS010000001.1"/>
</dbReference>
<dbReference type="PANTHER" id="PTHR30136">
    <property type="entry name" value="HELIX-TURN-HELIX TRANSCRIPTIONAL REGULATOR, ICLR FAMILY"/>
    <property type="match status" value="1"/>
</dbReference>
<dbReference type="PROSITE" id="PS51078">
    <property type="entry name" value="ICLR_ED"/>
    <property type="match status" value="1"/>
</dbReference>
<dbReference type="SMART" id="SM00346">
    <property type="entry name" value="HTH_ICLR"/>
    <property type="match status" value="1"/>
</dbReference>
<dbReference type="PROSITE" id="PS51077">
    <property type="entry name" value="HTH_ICLR"/>
    <property type="match status" value="1"/>
</dbReference>
<name>A0ABU2FIV2_9EURY</name>
<keyword evidence="1" id="KW-0805">Transcription regulation</keyword>
<evidence type="ECO:0000256" key="4">
    <source>
        <dbReference type="SAM" id="Coils"/>
    </source>
</evidence>
<dbReference type="InterPro" id="IPR036390">
    <property type="entry name" value="WH_DNA-bd_sf"/>
</dbReference>
<dbReference type="PANTHER" id="PTHR30136:SF35">
    <property type="entry name" value="HTH-TYPE TRANSCRIPTIONAL REGULATOR RV1719"/>
    <property type="match status" value="1"/>
</dbReference>
<evidence type="ECO:0000256" key="1">
    <source>
        <dbReference type="ARBA" id="ARBA00023015"/>
    </source>
</evidence>
<evidence type="ECO:0000256" key="3">
    <source>
        <dbReference type="ARBA" id="ARBA00023163"/>
    </source>
</evidence>
<dbReference type="InterPro" id="IPR029016">
    <property type="entry name" value="GAF-like_dom_sf"/>
</dbReference>
<feature type="coiled-coil region" evidence="4">
    <location>
        <begin position="165"/>
        <end position="192"/>
    </location>
</feature>
<feature type="domain" description="HTH iclR-type" evidence="5">
    <location>
        <begin position="7"/>
        <end position="66"/>
    </location>
</feature>
<keyword evidence="4" id="KW-0175">Coiled coil</keyword>
<keyword evidence="8" id="KW-1185">Reference proteome</keyword>
<evidence type="ECO:0000313" key="7">
    <source>
        <dbReference type="EMBL" id="MDS0280689.1"/>
    </source>
</evidence>
<dbReference type="SUPFAM" id="SSF46785">
    <property type="entry name" value="Winged helix' DNA-binding domain"/>
    <property type="match status" value="1"/>
</dbReference>
<dbReference type="Pfam" id="PF01614">
    <property type="entry name" value="IclR_C"/>
    <property type="match status" value="1"/>
</dbReference>
<dbReference type="Proteomes" id="UP001268864">
    <property type="component" value="Unassembled WGS sequence"/>
</dbReference>
<proteinExistence type="predicted"/>
<dbReference type="InterPro" id="IPR005471">
    <property type="entry name" value="Tscrpt_reg_IclR_N"/>
</dbReference>
<organism evidence="7 8">
    <name type="scientific">Haloarcula onubensis</name>
    <dbReference type="NCBI Taxonomy" id="2950539"/>
    <lineage>
        <taxon>Archaea</taxon>
        <taxon>Methanobacteriati</taxon>
        <taxon>Methanobacteriota</taxon>
        <taxon>Stenosarchaea group</taxon>
        <taxon>Halobacteria</taxon>
        <taxon>Halobacteriales</taxon>
        <taxon>Haloarculaceae</taxon>
        <taxon>Haloarcula</taxon>
    </lineage>
</organism>
<dbReference type="Gene3D" id="3.30.450.40">
    <property type="match status" value="1"/>
</dbReference>
<dbReference type="SUPFAM" id="SSF55781">
    <property type="entry name" value="GAF domain-like"/>
    <property type="match status" value="1"/>
</dbReference>
<comment type="caution">
    <text evidence="7">The sequence shown here is derived from an EMBL/GenBank/DDBJ whole genome shotgun (WGS) entry which is preliminary data.</text>
</comment>
<protein>
    <submittedName>
        <fullName evidence="7">IclR family transcriptional regulator</fullName>
    </submittedName>
</protein>
<dbReference type="InterPro" id="IPR050707">
    <property type="entry name" value="HTH_MetabolicPath_Reg"/>
</dbReference>
<dbReference type="CDD" id="cd00090">
    <property type="entry name" value="HTH_ARSR"/>
    <property type="match status" value="1"/>
</dbReference>
<keyword evidence="2" id="KW-0238">DNA-binding</keyword>
<accession>A0ABU2FIV2</accession>
<dbReference type="EMBL" id="JAMQOS010000001">
    <property type="protein sequence ID" value="MDS0280689.1"/>
    <property type="molecule type" value="Genomic_DNA"/>
</dbReference>
<gene>
    <name evidence="7" type="ORF">NDI86_01050</name>
</gene>
<reference evidence="7 8" key="1">
    <citation type="submission" date="2022-06" db="EMBL/GenBank/DDBJ databases">
        <title>Halomicroarcula sp. a new haloarchaeum isolate from saline soil.</title>
        <authorList>
            <person name="Strakova D."/>
            <person name="Galisteo C."/>
            <person name="Sanchez-Porro C."/>
            <person name="Ventosa A."/>
        </authorList>
    </citation>
    <scope>NUCLEOTIDE SEQUENCE [LARGE SCALE GENOMIC DNA]</scope>
    <source>
        <strain evidence="7 8">S3CR25-11</strain>
    </source>
</reference>
<keyword evidence="3" id="KW-0804">Transcription</keyword>